<accession>A0AAE0PCT8</accession>
<reference evidence="2" key="2">
    <citation type="submission" date="2023-07" db="EMBL/GenBank/DDBJ databases">
        <authorList>
            <consortium name="Lawrence Berkeley National Laboratory"/>
            <person name="Haridas S."/>
            <person name="Hensen N."/>
            <person name="Bonometti L."/>
            <person name="Westerberg I."/>
            <person name="Brannstrom I.O."/>
            <person name="Guillou S."/>
            <person name="Cros-Aarteil S."/>
            <person name="Calhoun S."/>
            <person name="Kuo A."/>
            <person name="Mondo S."/>
            <person name="Pangilinan J."/>
            <person name="Riley R."/>
            <person name="LaButti K."/>
            <person name="Andreopoulos B."/>
            <person name="Lipzen A."/>
            <person name="Chen C."/>
            <person name="Yanf M."/>
            <person name="Daum C."/>
            <person name="Ng V."/>
            <person name="Clum A."/>
            <person name="Steindorff A."/>
            <person name="Ohm R."/>
            <person name="Martin F."/>
            <person name="Silar P."/>
            <person name="Natvig D."/>
            <person name="Lalanne C."/>
            <person name="Gautier V."/>
            <person name="Ament-velasquez S.L."/>
            <person name="Kruys A."/>
            <person name="Hutchinson M.I."/>
            <person name="Powell A.J."/>
            <person name="Barry K."/>
            <person name="Miller A.N."/>
            <person name="Grigoriev I.V."/>
            <person name="Debuchy R."/>
            <person name="Gladieux P."/>
            <person name="Thoren M.H."/>
            <person name="Johannesson H."/>
        </authorList>
    </citation>
    <scope>NUCLEOTIDE SEQUENCE</scope>
    <source>
        <strain evidence="2">FGSC 1904</strain>
    </source>
</reference>
<feature type="non-terminal residue" evidence="2">
    <location>
        <position position="1"/>
    </location>
</feature>
<evidence type="ECO:0000313" key="3">
    <source>
        <dbReference type="Proteomes" id="UP001281003"/>
    </source>
</evidence>
<comment type="caution">
    <text evidence="2">The sequence shown here is derived from an EMBL/GenBank/DDBJ whole genome shotgun (WGS) entry which is preliminary data.</text>
</comment>
<dbReference type="AlphaFoldDB" id="A0AAE0PCT8"/>
<proteinExistence type="predicted"/>
<dbReference type="Proteomes" id="UP001281003">
    <property type="component" value="Unassembled WGS sequence"/>
</dbReference>
<protein>
    <submittedName>
        <fullName evidence="2">Uncharacterized protein</fullName>
    </submittedName>
</protein>
<sequence length="249" mass="28086">SISSWLRGDHPLRHINSTVTTPKGLSGSLFFWAMSSQQPKFPPLRRGVVRKEDVERILSLMEAHNAVLVSTDIDRDAKLEDIKKKFHAEYMSLEIRHAEYEATYRACVDDRAKFHRDPKLGPILREALAICDEIRKHPKSFDKAKPTVKKIMDDLTSYMQEREKLLHGVTAHSSPLAGSHETPELQSSSEQSLDMPPHDDAQSSDSRVYLGTDATSSDDLPEPAEFTFSARTIAIIDEAFAPRDFAPEE</sequence>
<dbReference type="EMBL" id="JAUTDP010000007">
    <property type="protein sequence ID" value="KAK3397512.1"/>
    <property type="molecule type" value="Genomic_DNA"/>
</dbReference>
<name>A0AAE0PCT8_SORBR</name>
<reference evidence="2" key="1">
    <citation type="journal article" date="2023" name="Mol. Phylogenet. Evol.">
        <title>Genome-scale phylogeny and comparative genomics of the fungal order Sordariales.</title>
        <authorList>
            <person name="Hensen N."/>
            <person name="Bonometti L."/>
            <person name="Westerberg I."/>
            <person name="Brannstrom I.O."/>
            <person name="Guillou S."/>
            <person name="Cros-Aarteil S."/>
            <person name="Calhoun S."/>
            <person name="Haridas S."/>
            <person name="Kuo A."/>
            <person name="Mondo S."/>
            <person name="Pangilinan J."/>
            <person name="Riley R."/>
            <person name="LaButti K."/>
            <person name="Andreopoulos B."/>
            <person name="Lipzen A."/>
            <person name="Chen C."/>
            <person name="Yan M."/>
            <person name="Daum C."/>
            <person name="Ng V."/>
            <person name="Clum A."/>
            <person name="Steindorff A."/>
            <person name="Ohm R.A."/>
            <person name="Martin F."/>
            <person name="Silar P."/>
            <person name="Natvig D.O."/>
            <person name="Lalanne C."/>
            <person name="Gautier V."/>
            <person name="Ament-Velasquez S.L."/>
            <person name="Kruys A."/>
            <person name="Hutchinson M.I."/>
            <person name="Powell A.J."/>
            <person name="Barry K."/>
            <person name="Miller A.N."/>
            <person name="Grigoriev I.V."/>
            <person name="Debuchy R."/>
            <person name="Gladieux P."/>
            <person name="Hiltunen Thoren M."/>
            <person name="Johannesson H."/>
        </authorList>
    </citation>
    <scope>NUCLEOTIDE SEQUENCE</scope>
    <source>
        <strain evidence="2">FGSC 1904</strain>
    </source>
</reference>
<evidence type="ECO:0000313" key="2">
    <source>
        <dbReference type="EMBL" id="KAK3397512.1"/>
    </source>
</evidence>
<feature type="region of interest" description="Disordered" evidence="1">
    <location>
        <begin position="170"/>
        <end position="224"/>
    </location>
</feature>
<evidence type="ECO:0000256" key="1">
    <source>
        <dbReference type="SAM" id="MobiDB-lite"/>
    </source>
</evidence>
<gene>
    <name evidence="2" type="ORF">B0T20DRAFT_222219</name>
</gene>
<keyword evidence="3" id="KW-1185">Reference proteome</keyword>
<organism evidence="2 3">
    <name type="scientific">Sordaria brevicollis</name>
    <dbReference type="NCBI Taxonomy" id="83679"/>
    <lineage>
        <taxon>Eukaryota</taxon>
        <taxon>Fungi</taxon>
        <taxon>Dikarya</taxon>
        <taxon>Ascomycota</taxon>
        <taxon>Pezizomycotina</taxon>
        <taxon>Sordariomycetes</taxon>
        <taxon>Sordariomycetidae</taxon>
        <taxon>Sordariales</taxon>
        <taxon>Sordariaceae</taxon>
        <taxon>Sordaria</taxon>
    </lineage>
</organism>